<reference evidence="2 3" key="1">
    <citation type="journal article" date="2017" name="Gigascience">
        <title>Genome sequence of the small brown planthopper, Laodelphax striatellus.</title>
        <authorList>
            <person name="Zhu J."/>
            <person name="Jiang F."/>
            <person name="Wang X."/>
            <person name="Yang P."/>
            <person name="Bao Y."/>
            <person name="Zhao W."/>
            <person name="Wang W."/>
            <person name="Lu H."/>
            <person name="Wang Q."/>
            <person name="Cui N."/>
            <person name="Li J."/>
            <person name="Chen X."/>
            <person name="Luo L."/>
            <person name="Yu J."/>
            <person name="Kang L."/>
            <person name="Cui F."/>
        </authorList>
    </citation>
    <scope>NUCLEOTIDE SEQUENCE [LARGE SCALE GENOMIC DNA]</scope>
    <source>
        <strain evidence="2">Lst14</strain>
    </source>
</reference>
<evidence type="ECO:0000256" key="1">
    <source>
        <dbReference type="SAM" id="Phobius"/>
    </source>
</evidence>
<comment type="caution">
    <text evidence="2">The sequence shown here is derived from an EMBL/GenBank/DDBJ whole genome shotgun (WGS) entry which is preliminary data.</text>
</comment>
<dbReference type="OrthoDB" id="70161at2759"/>
<dbReference type="InterPro" id="IPR036570">
    <property type="entry name" value="HORMA_dom_sf"/>
</dbReference>
<name>A0A482WLZ2_LAOST</name>
<dbReference type="Proteomes" id="UP000291343">
    <property type="component" value="Unassembled WGS sequence"/>
</dbReference>
<evidence type="ECO:0000313" key="3">
    <source>
        <dbReference type="Proteomes" id="UP000291343"/>
    </source>
</evidence>
<sequence length="104" mass="11426">MIHANYLNCGNECVFQLTNIVLLLVSLIFCCAGDGYKQLRVGQLSTPVGALSLSVAYRTKLTISPQHSANRTATAAAAATDNSIMLKSDHFRPERDFSPKHFRK</sequence>
<dbReference type="InParanoid" id="A0A482WLZ2"/>
<evidence type="ECO:0000313" key="2">
    <source>
        <dbReference type="EMBL" id="RZF34524.1"/>
    </source>
</evidence>
<feature type="transmembrane region" description="Helical" evidence="1">
    <location>
        <begin position="14"/>
        <end position="33"/>
    </location>
</feature>
<keyword evidence="1" id="KW-1133">Transmembrane helix</keyword>
<protein>
    <submittedName>
        <fullName evidence="2">Uncharacterized protein</fullName>
    </submittedName>
</protein>
<dbReference type="Gene3D" id="3.30.900.10">
    <property type="entry name" value="HORMA domain"/>
    <property type="match status" value="1"/>
</dbReference>
<proteinExistence type="predicted"/>
<keyword evidence="1" id="KW-0472">Membrane</keyword>
<accession>A0A482WLZ2</accession>
<keyword evidence="1" id="KW-0812">Transmembrane</keyword>
<gene>
    <name evidence="2" type="ORF">LSTR_LSTR017251</name>
</gene>
<organism evidence="2 3">
    <name type="scientific">Laodelphax striatellus</name>
    <name type="common">Small brown planthopper</name>
    <name type="synonym">Delphax striatella</name>
    <dbReference type="NCBI Taxonomy" id="195883"/>
    <lineage>
        <taxon>Eukaryota</taxon>
        <taxon>Metazoa</taxon>
        <taxon>Ecdysozoa</taxon>
        <taxon>Arthropoda</taxon>
        <taxon>Hexapoda</taxon>
        <taxon>Insecta</taxon>
        <taxon>Pterygota</taxon>
        <taxon>Neoptera</taxon>
        <taxon>Paraneoptera</taxon>
        <taxon>Hemiptera</taxon>
        <taxon>Auchenorrhyncha</taxon>
        <taxon>Fulgoroidea</taxon>
        <taxon>Delphacidae</taxon>
        <taxon>Criomorphinae</taxon>
        <taxon>Laodelphax</taxon>
    </lineage>
</organism>
<dbReference type="EMBL" id="QKKF02031296">
    <property type="protein sequence ID" value="RZF34524.1"/>
    <property type="molecule type" value="Genomic_DNA"/>
</dbReference>
<keyword evidence="3" id="KW-1185">Reference proteome</keyword>
<dbReference type="STRING" id="195883.A0A482WLZ2"/>
<dbReference type="AlphaFoldDB" id="A0A482WLZ2"/>